<dbReference type="EMBL" id="VBAL01000028">
    <property type="protein sequence ID" value="TMJ05364.1"/>
    <property type="molecule type" value="Genomic_DNA"/>
</dbReference>
<dbReference type="Gene3D" id="3.20.20.140">
    <property type="entry name" value="Metal-dependent hydrolases"/>
    <property type="match status" value="1"/>
</dbReference>
<dbReference type="Pfam" id="PF01979">
    <property type="entry name" value="Amidohydro_1"/>
    <property type="match status" value="1"/>
</dbReference>
<dbReference type="PANTHER" id="PTHR43794">
    <property type="entry name" value="AMINOHYDROLASE SSNA-RELATED"/>
    <property type="match status" value="1"/>
</dbReference>
<evidence type="ECO:0000313" key="6">
    <source>
        <dbReference type="EMBL" id="TMJ05364.1"/>
    </source>
</evidence>
<feature type="domain" description="Amidohydrolase-related" evidence="5">
    <location>
        <begin position="86"/>
        <end position="451"/>
    </location>
</feature>
<evidence type="ECO:0000256" key="4">
    <source>
        <dbReference type="SAM" id="MobiDB-lite"/>
    </source>
</evidence>
<evidence type="ECO:0000256" key="2">
    <source>
        <dbReference type="ARBA" id="ARBA00022801"/>
    </source>
</evidence>
<dbReference type="EC" id="3.5.4.32" evidence="6"/>
<keyword evidence="1" id="KW-0479">Metal-binding</keyword>
<reference evidence="6 7" key="1">
    <citation type="journal article" date="2019" name="Nat. Microbiol.">
        <title>Mediterranean grassland soil C-N compound turnover is dependent on rainfall and depth, and is mediated by genomically divergent microorganisms.</title>
        <authorList>
            <person name="Diamond S."/>
            <person name="Andeer P.F."/>
            <person name="Li Z."/>
            <person name="Crits-Christoph A."/>
            <person name="Burstein D."/>
            <person name="Anantharaman K."/>
            <person name="Lane K.R."/>
            <person name="Thomas B.C."/>
            <person name="Pan C."/>
            <person name="Northen T.R."/>
            <person name="Banfield J.F."/>
        </authorList>
    </citation>
    <scope>NUCLEOTIDE SEQUENCE [LARGE SCALE GENOMIC DNA]</scope>
    <source>
        <strain evidence="6">NP_4</strain>
    </source>
</reference>
<dbReference type="InterPro" id="IPR050287">
    <property type="entry name" value="MTA/SAH_deaminase"/>
</dbReference>
<dbReference type="CDD" id="cd01298">
    <property type="entry name" value="ATZ_TRZ_like"/>
    <property type="match status" value="1"/>
</dbReference>
<dbReference type="GO" id="GO:0046872">
    <property type="term" value="F:metal ion binding"/>
    <property type="evidence" value="ECO:0007669"/>
    <property type="project" value="UniProtKB-KW"/>
</dbReference>
<dbReference type="FunFam" id="3.20.20.140:FF:000014">
    <property type="entry name" value="5-methylthioadenosine/S-adenosylhomocysteine deaminase"/>
    <property type="match status" value="1"/>
</dbReference>
<proteinExistence type="predicted"/>
<evidence type="ECO:0000256" key="3">
    <source>
        <dbReference type="ARBA" id="ARBA00022833"/>
    </source>
</evidence>
<dbReference type="InterPro" id="IPR032466">
    <property type="entry name" value="Metal_Hydrolase"/>
</dbReference>
<comment type="caution">
    <text evidence="6">The sequence shown here is derived from an EMBL/GenBank/DDBJ whole genome shotgun (WGS) entry which is preliminary data.</text>
</comment>
<keyword evidence="2 6" id="KW-0378">Hydrolase</keyword>
<dbReference type="InterPro" id="IPR006680">
    <property type="entry name" value="Amidohydro-rel"/>
</dbReference>
<dbReference type="Gene3D" id="2.30.40.10">
    <property type="entry name" value="Urease, subunit C, domain 1"/>
    <property type="match status" value="1"/>
</dbReference>
<sequence>MVAKARKRGTPHARVASSRRGAKAPTFSRRRRLLIRACDVVVTMDDPGTELPGGSILIDDGVIIWVGRGDPPPADGVEVVDGRGLIAIPGLINAHHHLYQSMTRSRAQDQGLFGWLQQLYPVWAGVDVPWMRAAAAVSLAELALSGCSTTTDHHYVFPSGVAGIMEAEVHVARQIGMRFHPCRGSMDLGAGKGGLPPDSIVEDTDAILTQTEDAIRRWHDPRPGAMVRVAVAPCSPFSATPRLMRESAALARRAGVRLHTHIAETVDEEDYCRRIFGRRPLQLLDDLEWLGPDVWLAHCVHLNGDDIRRVAQTGTAVAWCPTSNLRLGSGIAPVGELLEAGAAVGLAVDGSASNDAGHMLAEVRQAMLLARARGNPKRMSARDALRIATRGSARCLGRDDVGALLPGKRGDVALYSADSLPMAGTQFDPVAALVYCFPQRVRHLVVDGRQVVRDGRLVNMDEDVIAADARSVEQRILTGTRERGNRGTRRARRGGM</sequence>
<dbReference type="SUPFAM" id="SSF51338">
    <property type="entry name" value="Composite domain of metallo-dependent hydrolases"/>
    <property type="match status" value="1"/>
</dbReference>
<gene>
    <name evidence="6" type="ORF">E6H01_03070</name>
</gene>
<organism evidence="6 7">
    <name type="scientific">Candidatus Segetimicrobium genomatis</name>
    <dbReference type="NCBI Taxonomy" id="2569760"/>
    <lineage>
        <taxon>Bacteria</taxon>
        <taxon>Bacillati</taxon>
        <taxon>Candidatus Sysuimicrobiota</taxon>
        <taxon>Candidatus Sysuimicrobiia</taxon>
        <taxon>Candidatus Sysuimicrobiales</taxon>
        <taxon>Candidatus Segetimicrobiaceae</taxon>
        <taxon>Candidatus Segetimicrobium</taxon>
    </lineage>
</organism>
<dbReference type="AlphaFoldDB" id="A0A537LBH6"/>
<protein>
    <submittedName>
        <fullName evidence="6">8-oxoguanine deaminase</fullName>
        <ecNumber evidence="6">3.5.4.32</ecNumber>
    </submittedName>
</protein>
<feature type="compositionally biased region" description="Basic residues" evidence="4">
    <location>
        <begin position="1"/>
        <end position="11"/>
    </location>
</feature>
<accession>A0A537LBH6</accession>
<feature type="region of interest" description="Disordered" evidence="4">
    <location>
        <begin position="1"/>
        <end position="24"/>
    </location>
</feature>
<dbReference type="PANTHER" id="PTHR43794:SF11">
    <property type="entry name" value="AMIDOHYDROLASE-RELATED DOMAIN-CONTAINING PROTEIN"/>
    <property type="match status" value="1"/>
</dbReference>
<evidence type="ECO:0000313" key="7">
    <source>
        <dbReference type="Proteomes" id="UP000319353"/>
    </source>
</evidence>
<dbReference type="Proteomes" id="UP000319353">
    <property type="component" value="Unassembled WGS sequence"/>
</dbReference>
<dbReference type="GO" id="GO:0102127">
    <property type="term" value="F:8-oxoguanine deaminase activity"/>
    <property type="evidence" value="ECO:0007669"/>
    <property type="project" value="UniProtKB-EC"/>
</dbReference>
<name>A0A537LBH6_9BACT</name>
<dbReference type="NCBIfam" id="NF006055">
    <property type="entry name" value="PRK08203.1"/>
    <property type="match status" value="1"/>
</dbReference>
<dbReference type="SUPFAM" id="SSF51556">
    <property type="entry name" value="Metallo-dependent hydrolases"/>
    <property type="match status" value="1"/>
</dbReference>
<evidence type="ECO:0000256" key="1">
    <source>
        <dbReference type="ARBA" id="ARBA00022723"/>
    </source>
</evidence>
<dbReference type="GO" id="GO:0019239">
    <property type="term" value="F:deaminase activity"/>
    <property type="evidence" value="ECO:0007669"/>
    <property type="project" value="UniProtKB-ARBA"/>
</dbReference>
<keyword evidence="3" id="KW-0862">Zinc</keyword>
<dbReference type="InterPro" id="IPR011059">
    <property type="entry name" value="Metal-dep_hydrolase_composite"/>
</dbReference>
<evidence type="ECO:0000259" key="5">
    <source>
        <dbReference type="Pfam" id="PF01979"/>
    </source>
</evidence>